<dbReference type="GeneID" id="94848117"/>
<accession>A0A1J4IZX7</accession>
<reference evidence="1" key="1">
    <citation type="submission" date="2016-10" db="EMBL/GenBank/DDBJ databases">
        <authorList>
            <person name="Benchimol M."/>
            <person name="Almeida L.G."/>
            <person name="Vasconcelos A.T."/>
            <person name="Perreira-Neves A."/>
            <person name="Rosa I.A."/>
            <person name="Tasca T."/>
            <person name="Bogo M.R."/>
            <person name="de Souza W."/>
        </authorList>
    </citation>
    <scope>NUCLEOTIDE SEQUENCE [LARGE SCALE GENOMIC DNA]</scope>
    <source>
        <strain evidence="1">K</strain>
    </source>
</reference>
<organism evidence="1 2">
    <name type="scientific">Tritrichomonas foetus</name>
    <dbReference type="NCBI Taxonomy" id="1144522"/>
    <lineage>
        <taxon>Eukaryota</taxon>
        <taxon>Metamonada</taxon>
        <taxon>Parabasalia</taxon>
        <taxon>Tritrichomonadida</taxon>
        <taxon>Tritrichomonadidae</taxon>
        <taxon>Tritrichomonas</taxon>
    </lineage>
</organism>
<dbReference type="AlphaFoldDB" id="A0A1J4IZX7"/>
<evidence type="ECO:0000313" key="2">
    <source>
        <dbReference type="Proteomes" id="UP000179807"/>
    </source>
</evidence>
<evidence type="ECO:0008006" key="3">
    <source>
        <dbReference type="Google" id="ProtNLM"/>
    </source>
</evidence>
<dbReference type="RefSeq" id="XP_068346033.1">
    <property type="nucleotide sequence ID" value="XM_068513413.1"/>
</dbReference>
<proteinExistence type="predicted"/>
<evidence type="ECO:0000313" key="1">
    <source>
        <dbReference type="EMBL" id="OHS92896.1"/>
    </source>
</evidence>
<sequence>MNNSRCLTKQQWIRIKLEFEHLKTIKIHERTGIPIYTLKNWKHNFMLKPNFIPFNETSGKRRLFKPEEEEAIADYIRTNYIKSGMLFTNSDFQSLVTELYLFFNADNENIRQFYCSPVFISDFKKRHRFMSKRFHYKRKPNVTEEQQRMWMEKITELLTTKPNDRIINSDVTAWFVYPNRLLSWINTGKDNNR</sequence>
<dbReference type="EMBL" id="MLAK01001457">
    <property type="protein sequence ID" value="OHS92896.1"/>
    <property type="molecule type" value="Genomic_DNA"/>
</dbReference>
<protein>
    <recommendedName>
        <fullName evidence="3">HTH CENPB-type domain-containing protein</fullName>
    </recommendedName>
</protein>
<dbReference type="Proteomes" id="UP000179807">
    <property type="component" value="Unassembled WGS sequence"/>
</dbReference>
<dbReference type="VEuPathDB" id="TrichDB:TRFO_40806"/>
<gene>
    <name evidence="1" type="ORF">TRFO_40806</name>
</gene>
<name>A0A1J4IZX7_9EUKA</name>
<keyword evidence="2" id="KW-1185">Reference proteome</keyword>
<comment type="caution">
    <text evidence="1">The sequence shown here is derived from an EMBL/GenBank/DDBJ whole genome shotgun (WGS) entry which is preliminary data.</text>
</comment>